<dbReference type="Pfam" id="PF09835">
    <property type="entry name" value="DUF2062"/>
    <property type="match status" value="1"/>
</dbReference>
<dbReference type="RefSeq" id="WP_136538704.1">
    <property type="nucleotide sequence ID" value="NZ_STGU01000002.1"/>
</dbReference>
<proteinExistence type="predicted"/>
<accession>A0A4S8Q240</accession>
<dbReference type="PANTHER" id="PTHR40547:SF1">
    <property type="entry name" value="SLL0298 PROTEIN"/>
    <property type="match status" value="1"/>
</dbReference>
<dbReference type="PANTHER" id="PTHR40547">
    <property type="entry name" value="SLL0298 PROTEIN"/>
    <property type="match status" value="1"/>
</dbReference>
<dbReference type="InterPro" id="IPR018639">
    <property type="entry name" value="DUF2062"/>
</dbReference>
<keyword evidence="1" id="KW-0812">Transmembrane</keyword>
<protein>
    <submittedName>
        <fullName evidence="3">DUF2062 domain-containing protein</fullName>
    </submittedName>
</protein>
<feature type="transmembrane region" description="Helical" evidence="1">
    <location>
        <begin position="66"/>
        <end position="89"/>
    </location>
</feature>
<gene>
    <name evidence="3" type="ORF">FAA86_05265</name>
</gene>
<feature type="transmembrane region" description="Helical" evidence="1">
    <location>
        <begin position="142"/>
        <end position="165"/>
    </location>
</feature>
<reference evidence="3 4" key="1">
    <citation type="submission" date="2019-04" db="EMBL/GenBank/DDBJ databases">
        <title>genome sequence of strain W3.</title>
        <authorList>
            <person name="Gao J."/>
            <person name="Sun J."/>
        </authorList>
    </citation>
    <scope>NUCLEOTIDE SEQUENCE [LARGE SCALE GENOMIC DNA]</scope>
    <source>
        <strain evidence="3 4">W3</strain>
    </source>
</reference>
<organism evidence="3 4">
    <name type="scientific">Rhizobium rosettiformans W3</name>
    <dbReference type="NCBI Taxonomy" id="538378"/>
    <lineage>
        <taxon>Bacteria</taxon>
        <taxon>Pseudomonadati</taxon>
        <taxon>Pseudomonadota</taxon>
        <taxon>Alphaproteobacteria</taxon>
        <taxon>Hyphomicrobiales</taxon>
        <taxon>Rhizobiaceae</taxon>
        <taxon>Rhizobium/Agrobacterium group</taxon>
        <taxon>Rhizobium</taxon>
    </lineage>
</organism>
<sequence length="193" mass="21535">MLFRRRQPISRLTKLRELFWPRRGFIRSFHYLTKRVLRLSATPHAIAAGVVAGVASSWTPFIGLHFVLAFAIAYLIAGNMVAAAIGTAFGNPLTFPFIWAATWEVGHRLIGKGNPTAQSVDLEKRFSLSAIESMWQPILKPMLIGAIPLAIVSGIIIYCIIYFTVAKFQARRRERLAERARARLAEALQGSSI</sequence>
<evidence type="ECO:0000313" key="3">
    <source>
        <dbReference type="EMBL" id="THV38203.1"/>
    </source>
</evidence>
<dbReference type="EMBL" id="STGU01000002">
    <property type="protein sequence ID" value="THV38203.1"/>
    <property type="molecule type" value="Genomic_DNA"/>
</dbReference>
<evidence type="ECO:0000259" key="2">
    <source>
        <dbReference type="Pfam" id="PF09835"/>
    </source>
</evidence>
<dbReference type="AlphaFoldDB" id="A0A4S8Q240"/>
<keyword evidence="1" id="KW-1133">Transmembrane helix</keyword>
<evidence type="ECO:0000256" key="1">
    <source>
        <dbReference type="SAM" id="Phobius"/>
    </source>
</evidence>
<keyword evidence="1" id="KW-0472">Membrane</keyword>
<evidence type="ECO:0000313" key="4">
    <source>
        <dbReference type="Proteomes" id="UP000307378"/>
    </source>
</evidence>
<feature type="domain" description="DUF2062" evidence="2">
    <location>
        <begin position="27"/>
        <end position="173"/>
    </location>
</feature>
<comment type="caution">
    <text evidence="3">The sequence shown here is derived from an EMBL/GenBank/DDBJ whole genome shotgun (WGS) entry which is preliminary data.</text>
</comment>
<dbReference type="Proteomes" id="UP000307378">
    <property type="component" value="Unassembled WGS sequence"/>
</dbReference>
<name>A0A4S8Q240_9HYPH</name>